<organism evidence="1 2">
    <name type="scientific">Ilex paraguariensis</name>
    <name type="common">yerba mate</name>
    <dbReference type="NCBI Taxonomy" id="185542"/>
    <lineage>
        <taxon>Eukaryota</taxon>
        <taxon>Viridiplantae</taxon>
        <taxon>Streptophyta</taxon>
        <taxon>Embryophyta</taxon>
        <taxon>Tracheophyta</taxon>
        <taxon>Spermatophyta</taxon>
        <taxon>Magnoliopsida</taxon>
        <taxon>eudicotyledons</taxon>
        <taxon>Gunneridae</taxon>
        <taxon>Pentapetalae</taxon>
        <taxon>asterids</taxon>
        <taxon>campanulids</taxon>
        <taxon>Aquifoliales</taxon>
        <taxon>Aquifoliaceae</taxon>
        <taxon>Ilex</taxon>
    </lineage>
</organism>
<reference evidence="1 2" key="1">
    <citation type="submission" date="2024-02" db="EMBL/GenBank/DDBJ databases">
        <authorList>
            <person name="Vignale AGUSTIN F."/>
            <person name="Sosa J E."/>
            <person name="Modenutti C."/>
        </authorList>
    </citation>
    <scope>NUCLEOTIDE SEQUENCE [LARGE SCALE GENOMIC DNA]</scope>
</reference>
<sequence>MQVKKTLRVMLTQKHLLVVCMVGEIRVLCKYLGLFGPNFSDAPCGFATFKCYRGPTYGPCLLSRMQSFSCGKCVDIILCGCVGMDHAGIATQLVVCPCLWDDMKRRS</sequence>
<evidence type="ECO:0000313" key="2">
    <source>
        <dbReference type="Proteomes" id="UP001642360"/>
    </source>
</evidence>
<protein>
    <submittedName>
        <fullName evidence="1">Uncharacterized protein</fullName>
    </submittedName>
</protein>
<proteinExistence type="predicted"/>
<name>A0ABC8SYU0_9AQUA</name>
<dbReference type="AlphaFoldDB" id="A0ABC8SYU0"/>
<comment type="caution">
    <text evidence="1">The sequence shown here is derived from an EMBL/GenBank/DDBJ whole genome shotgun (WGS) entry which is preliminary data.</text>
</comment>
<dbReference type="EMBL" id="CAUOFW020003613">
    <property type="protein sequence ID" value="CAK9160995.1"/>
    <property type="molecule type" value="Genomic_DNA"/>
</dbReference>
<keyword evidence="2" id="KW-1185">Reference proteome</keyword>
<gene>
    <name evidence="1" type="ORF">ILEXP_LOCUS29783</name>
</gene>
<evidence type="ECO:0000313" key="1">
    <source>
        <dbReference type="EMBL" id="CAK9160995.1"/>
    </source>
</evidence>
<accession>A0ABC8SYU0</accession>
<dbReference type="Proteomes" id="UP001642360">
    <property type="component" value="Unassembled WGS sequence"/>
</dbReference>